<keyword evidence="2" id="KW-1185">Reference proteome</keyword>
<comment type="caution">
    <text evidence="1">The sequence shown here is derived from an EMBL/GenBank/DDBJ whole genome shotgun (WGS) entry which is preliminary data.</text>
</comment>
<accession>A0ACB8RGF0</accession>
<sequence length="169" mass="19171">REPRTLVLCFDGTADEYGAQNTNVVKLYSLLAKDHVEDQLCYYQAGIGTYFQPGVVKPVFRFAARVLDEAFAWYLPEHVINGYTFLMQNYNEGDRVCLFGFSRGAYTARALAGMLHKVGLLSKDNHEQVSFAYRMYKSEHALSEGFKRTFARSVPIEFLGVWCVVNLSG</sequence>
<dbReference type="Proteomes" id="UP000814033">
    <property type="component" value="Unassembled WGS sequence"/>
</dbReference>
<gene>
    <name evidence="1" type="ORF">FA95DRAFT_1463041</name>
</gene>
<organism evidence="1 2">
    <name type="scientific">Auriscalpium vulgare</name>
    <dbReference type="NCBI Taxonomy" id="40419"/>
    <lineage>
        <taxon>Eukaryota</taxon>
        <taxon>Fungi</taxon>
        <taxon>Dikarya</taxon>
        <taxon>Basidiomycota</taxon>
        <taxon>Agaricomycotina</taxon>
        <taxon>Agaricomycetes</taxon>
        <taxon>Russulales</taxon>
        <taxon>Auriscalpiaceae</taxon>
        <taxon>Auriscalpium</taxon>
    </lineage>
</organism>
<feature type="non-terminal residue" evidence="1">
    <location>
        <position position="1"/>
    </location>
</feature>
<feature type="non-terminal residue" evidence="1">
    <location>
        <position position="169"/>
    </location>
</feature>
<protein>
    <submittedName>
        <fullName evidence="1">Uncharacterized protein</fullName>
    </submittedName>
</protein>
<evidence type="ECO:0000313" key="1">
    <source>
        <dbReference type="EMBL" id="KAI0042989.1"/>
    </source>
</evidence>
<evidence type="ECO:0000313" key="2">
    <source>
        <dbReference type="Proteomes" id="UP000814033"/>
    </source>
</evidence>
<name>A0ACB8RGF0_9AGAM</name>
<reference evidence="1" key="1">
    <citation type="submission" date="2021-02" db="EMBL/GenBank/DDBJ databases">
        <authorList>
            <consortium name="DOE Joint Genome Institute"/>
            <person name="Ahrendt S."/>
            <person name="Looney B.P."/>
            <person name="Miyauchi S."/>
            <person name="Morin E."/>
            <person name="Drula E."/>
            <person name="Courty P.E."/>
            <person name="Chicoki N."/>
            <person name="Fauchery L."/>
            <person name="Kohler A."/>
            <person name="Kuo A."/>
            <person name="Labutti K."/>
            <person name="Pangilinan J."/>
            <person name="Lipzen A."/>
            <person name="Riley R."/>
            <person name="Andreopoulos W."/>
            <person name="He G."/>
            <person name="Johnson J."/>
            <person name="Barry K.W."/>
            <person name="Grigoriev I.V."/>
            <person name="Nagy L."/>
            <person name="Hibbett D."/>
            <person name="Henrissat B."/>
            <person name="Matheny P.B."/>
            <person name="Labbe J."/>
            <person name="Martin F."/>
        </authorList>
    </citation>
    <scope>NUCLEOTIDE SEQUENCE</scope>
    <source>
        <strain evidence="1">FP105234-sp</strain>
    </source>
</reference>
<proteinExistence type="predicted"/>
<dbReference type="EMBL" id="MU276038">
    <property type="protein sequence ID" value="KAI0042989.1"/>
    <property type="molecule type" value="Genomic_DNA"/>
</dbReference>
<reference evidence="1" key="2">
    <citation type="journal article" date="2022" name="New Phytol.">
        <title>Evolutionary transition to the ectomycorrhizal habit in the genomes of a hyperdiverse lineage of mushroom-forming fungi.</title>
        <authorList>
            <person name="Looney B."/>
            <person name="Miyauchi S."/>
            <person name="Morin E."/>
            <person name="Drula E."/>
            <person name="Courty P.E."/>
            <person name="Kohler A."/>
            <person name="Kuo A."/>
            <person name="LaButti K."/>
            <person name="Pangilinan J."/>
            <person name="Lipzen A."/>
            <person name="Riley R."/>
            <person name="Andreopoulos W."/>
            <person name="He G."/>
            <person name="Johnson J."/>
            <person name="Nolan M."/>
            <person name="Tritt A."/>
            <person name="Barry K.W."/>
            <person name="Grigoriev I.V."/>
            <person name="Nagy L.G."/>
            <person name="Hibbett D."/>
            <person name="Henrissat B."/>
            <person name="Matheny P.B."/>
            <person name="Labbe J."/>
            <person name="Martin F.M."/>
        </authorList>
    </citation>
    <scope>NUCLEOTIDE SEQUENCE</scope>
    <source>
        <strain evidence="1">FP105234-sp</strain>
    </source>
</reference>